<protein>
    <submittedName>
        <fullName evidence="2">Fic family protein</fullName>
    </submittedName>
</protein>
<accession>A0ABV6SLM4</accession>
<evidence type="ECO:0000259" key="1">
    <source>
        <dbReference type="PROSITE" id="PS51459"/>
    </source>
</evidence>
<proteinExistence type="predicted"/>
<evidence type="ECO:0000313" key="2">
    <source>
        <dbReference type="EMBL" id="MFC0710428.1"/>
    </source>
</evidence>
<keyword evidence="3" id="KW-1185">Reference proteome</keyword>
<dbReference type="EMBL" id="JBHLSS010000080">
    <property type="protein sequence ID" value="MFC0710428.1"/>
    <property type="molecule type" value="Genomic_DNA"/>
</dbReference>
<evidence type="ECO:0000313" key="3">
    <source>
        <dbReference type="Proteomes" id="UP001589891"/>
    </source>
</evidence>
<reference evidence="2 3" key="1">
    <citation type="submission" date="2024-09" db="EMBL/GenBank/DDBJ databases">
        <authorList>
            <person name="Sun Q."/>
            <person name="Mori K."/>
        </authorList>
    </citation>
    <scope>NUCLEOTIDE SEQUENCE [LARGE SCALE GENOMIC DNA]</scope>
    <source>
        <strain evidence="2 3">NCAIM B.01794</strain>
    </source>
</reference>
<dbReference type="PROSITE" id="PS51459">
    <property type="entry name" value="FIDO"/>
    <property type="match status" value="1"/>
</dbReference>
<sequence length="451" mass="51203">MVKRPPTPIANPLSRIAERNPASLEKYLELFAPLDDKGRYLHFDELRFRFPEGLDHVLAWSIVKLARQRQLSPVLPLGEPPIVGKLMLTPAMQIAISESDRHTTSAALEWMSGKIGEHRHLQYLLNDLVEDEAIGSSQLEGAATTTKVAKDLLKRQRGPRTPDEKMIVGNFRMMQFAWENRHKALSPVLIAELHEVGVAGIDDEKYYPGVFRTTDDVIVQDGDGNTVHMPPPAKGLEKRLARLAEWANANHHDVDNSDYLHPLLKAIVLHFSIGFEHPFRDGNGRVARSLFYWYLFKQDFAAFRYIAISTLLKKAPIQYGKSYLYTETDDMDLSYFADHQCRIVIRAISEFKKTCNKTLEDMEAFNAFLFKSGLYQKLTDKQKTVFQVAKSGIALEFTAVNVKENLGCSYNTAAATLNGLVELKLFKKEKVGREWVFTMLGTDQIIGNWKS</sequence>
<dbReference type="Pfam" id="PF02661">
    <property type="entry name" value="Fic"/>
    <property type="match status" value="1"/>
</dbReference>
<organism evidence="2 3">
    <name type="scientific">Azorhizophilus paspali</name>
    <name type="common">Azotobacter paspali</name>
    <dbReference type="NCBI Taxonomy" id="69963"/>
    <lineage>
        <taxon>Bacteria</taxon>
        <taxon>Pseudomonadati</taxon>
        <taxon>Pseudomonadota</taxon>
        <taxon>Gammaproteobacteria</taxon>
        <taxon>Pseudomonadales</taxon>
        <taxon>Pseudomonadaceae</taxon>
        <taxon>Azorhizophilus</taxon>
    </lineage>
</organism>
<feature type="domain" description="Fido" evidence="1">
    <location>
        <begin position="185"/>
        <end position="339"/>
    </location>
</feature>
<dbReference type="RefSeq" id="WP_376946455.1">
    <property type="nucleotide sequence ID" value="NZ_CP171449.1"/>
</dbReference>
<dbReference type="Proteomes" id="UP001589891">
    <property type="component" value="Unassembled WGS sequence"/>
</dbReference>
<dbReference type="Gene3D" id="1.10.3290.10">
    <property type="entry name" value="Fido-like domain"/>
    <property type="match status" value="1"/>
</dbReference>
<gene>
    <name evidence="2" type="ORF">ACFFGX_13020</name>
</gene>
<comment type="caution">
    <text evidence="2">The sequence shown here is derived from an EMBL/GenBank/DDBJ whole genome shotgun (WGS) entry which is preliminary data.</text>
</comment>
<name>A0ABV6SLM4_AZOPA</name>
<dbReference type="PANTHER" id="PTHR13504">
    <property type="entry name" value="FIDO DOMAIN-CONTAINING PROTEIN DDB_G0283145"/>
    <property type="match status" value="1"/>
</dbReference>
<dbReference type="InterPro" id="IPR040198">
    <property type="entry name" value="Fido_containing"/>
</dbReference>
<dbReference type="SUPFAM" id="SSF140931">
    <property type="entry name" value="Fic-like"/>
    <property type="match status" value="1"/>
</dbReference>
<dbReference type="InterPro" id="IPR003812">
    <property type="entry name" value="Fido"/>
</dbReference>
<dbReference type="InterPro" id="IPR036597">
    <property type="entry name" value="Fido-like_dom_sf"/>
</dbReference>
<dbReference type="PANTHER" id="PTHR13504:SF38">
    <property type="entry name" value="FIDO DOMAIN-CONTAINING PROTEIN"/>
    <property type="match status" value="1"/>
</dbReference>